<dbReference type="KEGG" id="theu:HPC62_22680"/>
<protein>
    <submittedName>
        <fullName evidence="1">Nucleotide pyrophosphatase</fullName>
    </submittedName>
</protein>
<accession>A0A6M8BJC0</accession>
<evidence type="ECO:0000313" key="1">
    <source>
        <dbReference type="EMBL" id="QKD84616.1"/>
    </source>
</evidence>
<dbReference type="InterPro" id="IPR017850">
    <property type="entry name" value="Alkaline_phosphatase_core_sf"/>
</dbReference>
<dbReference type="Gene3D" id="3.40.720.10">
    <property type="entry name" value="Alkaline Phosphatase, subunit A"/>
    <property type="match status" value="2"/>
</dbReference>
<dbReference type="AlphaFoldDB" id="A0A6M8BJC0"/>
<sequence>MKTPVVAIGLDAADPVVLEEWMSQGHLKNLSRVREQGVYGRLENMVNYCGVPTPAASTERLWAMTWTGCMPDKTGFWGTSKFYPESYGIDRDILKVGCDFEQNPPFYALGEDYRVFVLDPPTSGLSSQVNGLQVLAWGGHYPFTPSVSVPAEVLPEMNREYGENPVLYKDDGIWWDKAYEKWVPGAIQESVEKRAQVCRDYLKKEDWDFFFVGFGEAHTAGHDLWYTHPDHPVYEFHGKPAGLLMLEAFEHIDRAVGEILDAAPENAYITLFSPHGMGANYTDLLSMAVLPEMMYRFNFGKAAIAPGNPSEEPGPIISHPFRKSWMGEMWARNHEQNPLKRALRPYLPSKLLRDRLNGLESPYVLMEQNAPLFWMPAMWYRPLWSQMRAFALPYFADGHVRINVQGREGSGIVPPSEYDAVCEEVIEKLWKLKDARTGKSIVRQISRTRRTPFDEGNLSDADIVVVWEEVITDVVDSPDFGRIGPIPHFRAGGHRSRGFFMAQGPGIAPNSSIERGQALDIAPTILGLLGAPIPDRLDGTPLLEVSSVRSAAIR</sequence>
<reference evidence="1 2" key="1">
    <citation type="submission" date="2020-05" db="EMBL/GenBank/DDBJ databases">
        <title>Complete genome sequence of of a novel Thermoleptolyngbya strain isolated from hot springs of Ganzi, Sichuan China.</title>
        <authorList>
            <person name="Tang J."/>
            <person name="Daroch M."/>
            <person name="Li L."/>
            <person name="Waleron K."/>
            <person name="Waleron M."/>
            <person name="Waleron M."/>
        </authorList>
    </citation>
    <scope>NUCLEOTIDE SEQUENCE [LARGE SCALE GENOMIC DNA]</scope>
    <source>
        <strain evidence="1 2">PKUAC-SCTA183</strain>
    </source>
</reference>
<dbReference type="EMBL" id="CP053661">
    <property type="protein sequence ID" value="QKD84616.1"/>
    <property type="molecule type" value="Genomic_DNA"/>
</dbReference>
<dbReference type="InterPro" id="IPR002591">
    <property type="entry name" value="Phosphodiest/P_Trfase"/>
</dbReference>
<name>A0A6M8BJC0_9CYAN</name>
<dbReference type="Pfam" id="PF01663">
    <property type="entry name" value="Phosphodiest"/>
    <property type="match status" value="1"/>
</dbReference>
<evidence type="ECO:0000313" key="2">
    <source>
        <dbReference type="Proteomes" id="UP000505210"/>
    </source>
</evidence>
<keyword evidence="2" id="KW-1185">Reference proteome</keyword>
<proteinExistence type="predicted"/>
<dbReference type="Proteomes" id="UP000505210">
    <property type="component" value="Chromosome"/>
</dbReference>
<organism evidence="1 2">
    <name type="scientific">Thermoleptolyngbya sichuanensis A183</name>
    <dbReference type="NCBI Taxonomy" id="2737172"/>
    <lineage>
        <taxon>Bacteria</taxon>
        <taxon>Bacillati</taxon>
        <taxon>Cyanobacteriota</taxon>
        <taxon>Cyanophyceae</taxon>
        <taxon>Oculatellales</taxon>
        <taxon>Oculatellaceae</taxon>
        <taxon>Thermoleptolyngbya</taxon>
        <taxon>Thermoleptolyngbya sichuanensis</taxon>
    </lineage>
</organism>
<gene>
    <name evidence="1" type="ORF">HPC62_22680</name>
</gene>
<dbReference type="SUPFAM" id="SSF53649">
    <property type="entry name" value="Alkaline phosphatase-like"/>
    <property type="match status" value="1"/>
</dbReference>